<proteinExistence type="predicted"/>
<dbReference type="AlphaFoldDB" id="A0A1Q8QZ39"/>
<keyword evidence="2" id="KW-1185">Reference proteome</keyword>
<reference evidence="1 2" key="1">
    <citation type="submission" date="2016-09" db="EMBL/GenBank/DDBJ databases">
        <title>Complete genome of Desulfosporosinus sp. OL.</title>
        <authorList>
            <person name="Mardanov A."/>
            <person name="Beletsky A."/>
            <person name="Panova A."/>
            <person name="Karnachuk O."/>
            <person name="Ravin N."/>
        </authorList>
    </citation>
    <scope>NUCLEOTIDE SEQUENCE [LARGE SCALE GENOMIC DNA]</scope>
    <source>
        <strain evidence="1 2">OL</strain>
    </source>
</reference>
<dbReference type="EMBL" id="MLBF01000008">
    <property type="protein sequence ID" value="OLN32575.1"/>
    <property type="molecule type" value="Genomic_DNA"/>
</dbReference>
<comment type="caution">
    <text evidence="1">The sequence shown here is derived from an EMBL/GenBank/DDBJ whole genome shotgun (WGS) entry which is preliminary data.</text>
</comment>
<evidence type="ECO:0000313" key="2">
    <source>
        <dbReference type="Proteomes" id="UP000186102"/>
    </source>
</evidence>
<protein>
    <submittedName>
        <fullName evidence="1">Nuclease subunit of the excinuclease complex</fullName>
    </submittedName>
</protein>
<gene>
    <name evidence="1" type="ORF">DSOL_1613</name>
</gene>
<evidence type="ECO:0000313" key="1">
    <source>
        <dbReference type="EMBL" id="OLN32575.1"/>
    </source>
</evidence>
<sequence>MDKDNNSPQEEGNGMPALTKEQVYKGISLSSKKLKEITIRPKVKDGKLLFDKNNKDHRYIVEEGEY</sequence>
<dbReference type="Proteomes" id="UP000186102">
    <property type="component" value="Unassembled WGS sequence"/>
</dbReference>
<name>A0A1Q8QZ39_9FIRM</name>
<dbReference type="OrthoDB" id="1799095at2"/>
<accession>A0A1Q8QZ39</accession>
<organism evidence="1 2">
    <name type="scientific">Desulfosporosinus metallidurans</name>
    <dbReference type="NCBI Taxonomy" id="1888891"/>
    <lineage>
        <taxon>Bacteria</taxon>
        <taxon>Bacillati</taxon>
        <taxon>Bacillota</taxon>
        <taxon>Clostridia</taxon>
        <taxon>Eubacteriales</taxon>
        <taxon>Desulfitobacteriaceae</taxon>
        <taxon>Desulfosporosinus</taxon>
    </lineage>
</organism>
<dbReference type="RefSeq" id="WP_075364303.1">
    <property type="nucleotide sequence ID" value="NZ_MLBF01000008.1"/>
</dbReference>